<dbReference type="InterPro" id="IPR045316">
    <property type="entry name" value="Msc2-like"/>
</dbReference>
<feature type="transmembrane region" description="Helical" evidence="8">
    <location>
        <begin position="58"/>
        <end position="75"/>
    </location>
</feature>
<organism evidence="10 11">
    <name type="scientific">Cohaesibacter gelatinilyticus</name>
    <dbReference type="NCBI Taxonomy" id="372072"/>
    <lineage>
        <taxon>Bacteria</taxon>
        <taxon>Pseudomonadati</taxon>
        <taxon>Pseudomonadota</taxon>
        <taxon>Alphaproteobacteria</taxon>
        <taxon>Hyphomicrobiales</taxon>
        <taxon>Cohaesibacteraceae</taxon>
    </lineage>
</organism>
<dbReference type="Pfam" id="PF01545">
    <property type="entry name" value="Cation_efflux"/>
    <property type="match status" value="1"/>
</dbReference>
<dbReference type="AlphaFoldDB" id="A0A285PD87"/>
<feature type="region of interest" description="Disordered" evidence="7">
    <location>
        <begin position="156"/>
        <end position="187"/>
    </location>
</feature>
<dbReference type="PANTHER" id="PTHR45755:SF4">
    <property type="entry name" value="ZINC TRANSPORTER 7"/>
    <property type="match status" value="1"/>
</dbReference>
<feature type="compositionally biased region" description="Basic and acidic residues" evidence="7">
    <location>
        <begin position="174"/>
        <end position="187"/>
    </location>
</feature>
<feature type="transmembrane region" description="Helical" evidence="8">
    <location>
        <begin position="229"/>
        <end position="254"/>
    </location>
</feature>
<protein>
    <submittedName>
        <fullName evidence="10">Cation diffusion facilitator family transporter</fullName>
    </submittedName>
</protein>
<dbReference type="NCBIfam" id="TIGR01297">
    <property type="entry name" value="CDF"/>
    <property type="match status" value="1"/>
</dbReference>
<feature type="compositionally biased region" description="Basic residues" evidence="7">
    <location>
        <begin position="157"/>
        <end position="173"/>
    </location>
</feature>
<dbReference type="PANTHER" id="PTHR45755">
    <property type="match status" value="1"/>
</dbReference>
<gene>
    <name evidence="10" type="ORF">SAMN06265368_2277</name>
</gene>
<sequence>MHIHQLDKWKHDHTFVDLKTSQANERRTLYVVLLTFVMMVVEIAAGMVFNSMALLADGWHMASHAGALGLSVFAYRYARKHANDRSFTFGVGKVEILGGYTSAVILGVVALLMAWESIDRLLNPLAIAFEEAMIIASIGLVVNLVSAFLLHGDDAHHHHHHGHSHGHHHHGHAHDHAHDHDHHSHDHKATDHNLRAAYLHVLADALTSVLAIAALLMGKFFGWNWMDAIMGIVGAIVISKWAYGLLIDTGAILLDRGQAPHMEAELKSRIEADADNRIVDMHIWHVGNGKHSAILSLVTHYPRGAEHYRNLVKDVKGLAHVTVETNVCNDKACIPIPQDQL</sequence>
<dbReference type="Gene3D" id="1.20.1510.10">
    <property type="entry name" value="Cation efflux protein transmembrane domain"/>
    <property type="match status" value="1"/>
</dbReference>
<dbReference type="GO" id="GO:0016020">
    <property type="term" value="C:membrane"/>
    <property type="evidence" value="ECO:0007669"/>
    <property type="project" value="UniProtKB-SubCell"/>
</dbReference>
<dbReference type="InterPro" id="IPR027469">
    <property type="entry name" value="Cation_efflux_TMD_sf"/>
</dbReference>
<proteinExistence type="predicted"/>
<dbReference type="SUPFAM" id="SSF161111">
    <property type="entry name" value="Cation efflux protein transmembrane domain-like"/>
    <property type="match status" value="1"/>
</dbReference>
<evidence type="ECO:0000256" key="6">
    <source>
        <dbReference type="ARBA" id="ARBA00023136"/>
    </source>
</evidence>
<dbReference type="NCBIfam" id="NF033827">
    <property type="entry name" value="CDF_efflux_DmeF"/>
    <property type="match status" value="1"/>
</dbReference>
<evidence type="ECO:0000256" key="7">
    <source>
        <dbReference type="SAM" id="MobiDB-lite"/>
    </source>
</evidence>
<dbReference type="InterPro" id="IPR058533">
    <property type="entry name" value="Cation_efflux_TM"/>
</dbReference>
<feature type="domain" description="Cation efflux protein transmembrane" evidence="9">
    <location>
        <begin position="29"/>
        <end position="254"/>
    </location>
</feature>
<name>A0A285PD87_9HYPH</name>
<evidence type="ECO:0000256" key="8">
    <source>
        <dbReference type="SAM" id="Phobius"/>
    </source>
</evidence>
<evidence type="ECO:0000313" key="11">
    <source>
        <dbReference type="Proteomes" id="UP000219439"/>
    </source>
</evidence>
<dbReference type="EMBL" id="OBEL01000002">
    <property type="protein sequence ID" value="SNZ19197.1"/>
    <property type="molecule type" value="Genomic_DNA"/>
</dbReference>
<dbReference type="GO" id="GO:0005385">
    <property type="term" value="F:zinc ion transmembrane transporter activity"/>
    <property type="evidence" value="ECO:0007669"/>
    <property type="project" value="InterPro"/>
</dbReference>
<evidence type="ECO:0000256" key="1">
    <source>
        <dbReference type="ARBA" id="ARBA00004141"/>
    </source>
</evidence>
<keyword evidence="2" id="KW-0813">Transport</keyword>
<reference evidence="10 11" key="1">
    <citation type="submission" date="2017-09" db="EMBL/GenBank/DDBJ databases">
        <authorList>
            <person name="Ehlers B."/>
            <person name="Leendertz F.H."/>
        </authorList>
    </citation>
    <scope>NUCLEOTIDE SEQUENCE [LARGE SCALE GENOMIC DNA]</scope>
    <source>
        <strain evidence="10 11">DSM 18289</strain>
    </source>
</reference>
<keyword evidence="6 8" id="KW-0472">Membrane</keyword>
<keyword evidence="11" id="KW-1185">Reference proteome</keyword>
<feature type="transmembrane region" description="Helical" evidence="8">
    <location>
        <begin position="127"/>
        <end position="150"/>
    </location>
</feature>
<dbReference type="RefSeq" id="WP_097153557.1">
    <property type="nucleotide sequence ID" value="NZ_OBEL01000002.1"/>
</dbReference>
<keyword evidence="5" id="KW-0406">Ion transport</keyword>
<feature type="transmembrane region" description="Helical" evidence="8">
    <location>
        <begin position="29"/>
        <end position="52"/>
    </location>
</feature>
<evidence type="ECO:0000256" key="5">
    <source>
        <dbReference type="ARBA" id="ARBA00023065"/>
    </source>
</evidence>
<dbReference type="InterPro" id="IPR002524">
    <property type="entry name" value="Cation_efflux"/>
</dbReference>
<evidence type="ECO:0000256" key="4">
    <source>
        <dbReference type="ARBA" id="ARBA00022989"/>
    </source>
</evidence>
<keyword evidence="4 8" id="KW-1133">Transmembrane helix</keyword>
<evidence type="ECO:0000313" key="10">
    <source>
        <dbReference type="EMBL" id="SNZ19197.1"/>
    </source>
</evidence>
<feature type="transmembrane region" description="Helical" evidence="8">
    <location>
        <begin position="197"/>
        <end position="217"/>
    </location>
</feature>
<dbReference type="Proteomes" id="UP000219439">
    <property type="component" value="Unassembled WGS sequence"/>
</dbReference>
<dbReference type="GO" id="GO:0006882">
    <property type="term" value="P:intracellular zinc ion homeostasis"/>
    <property type="evidence" value="ECO:0007669"/>
    <property type="project" value="InterPro"/>
</dbReference>
<feature type="transmembrane region" description="Helical" evidence="8">
    <location>
        <begin position="96"/>
        <end position="115"/>
    </location>
</feature>
<evidence type="ECO:0000259" key="9">
    <source>
        <dbReference type="Pfam" id="PF01545"/>
    </source>
</evidence>
<keyword evidence="3 8" id="KW-0812">Transmembrane</keyword>
<dbReference type="OrthoDB" id="271709at2"/>
<evidence type="ECO:0000256" key="2">
    <source>
        <dbReference type="ARBA" id="ARBA00022448"/>
    </source>
</evidence>
<evidence type="ECO:0000256" key="3">
    <source>
        <dbReference type="ARBA" id="ARBA00022692"/>
    </source>
</evidence>
<accession>A0A285PD87</accession>
<comment type="subcellular location">
    <subcellularLocation>
        <location evidence="1">Membrane</location>
        <topology evidence="1">Multi-pass membrane protein</topology>
    </subcellularLocation>
</comment>